<dbReference type="InterPro" id="IPR001202">
    <property type="entry name" value="WW_dom"/>
</dbReference>
<feature type="compositionally biased region" description="Low complexity" evidence="5">
    <location>
        <begin position="464"/>
        <end position="478"/>
    </location>
</feature>
<protein>
    <recommendedName>
        <fullName evidence="2">TBC1 domain family member 23</fullName>
    </recommendedName>
</protein>
<feature type="compositionally biased region" description="Polar residues" evidence="5">
    <location>
        <begin position="774"/>
        <end position="785"/>
    </location>
</feature>
<evidence type="ECO:0000256" key="3">
    <source>
        <dbReference type="ARBA" id="ARBA00022473"/>
    </source>
</evidence>
<dbReference type="Gene3D" id="2.20.70.10">
    <property type="match status" value="1"/>
</dbReference>
<dbReference type="PROSITE" id="PS50020">
    <property type="entry name" value="WW_DOMAIN_2"/>
    <property type="match status" value="1"/>
</dbReference>
<evidence type="ECO:0000313" key="9">
    <source>
        <dbReference type="Proteomes" id="UP001162060"/>
    </source>
</evidence>
<proteinExistence type="predicted"/>
<dbReference type="GO" id="GO:0042147">
    <property type="term" value="P:retrograde transport, endosome to Golgi"/>
    <property type="evidence" value="ECO:0007669"/>
    <property type="project" value="InterPro"/>
</dbReference>
<feature type="compositionally biased region" description="Polar residues" evidence="5">
    <location>
        <begin position="804"/>
        <end position="819"/>
    </location>
</feature>
<reference evidence="8" key="1">
    <citation type="submission" date="2024-01" db="EMBL/GenBank/DDBJ databases">
        <authorList>
            <person name="Webb A."/>
        </authorList>
    </citation>
    <scope>NUCLEOTIDE SEQUENCE</scope>
    <source>
        <strain evidence="8">Pm1</strain>
    </source>
</reference>
<feature type="compositionally biased region" description="Low complexity" evidence="5">
    <location>
        <begin position="229"/>
        <end position="248"/>
    </location>
</feature>
<gene>
    <name evidence="8" type="ORF">PM001_LOCUS7301</name>
</gene>
<dbReference type="GO" id="GO:0099041">
    <property type="term" value="P:vesicle tethering to Golgi"/>
    <property type="evidence" value="ECO:0007669"/>
    <property type="project" value="TreeGrafter"/>
</dbReference>
<feature type="region of interest" description="Disordered" evidence="5">
    <location>
        <begin position="882"/>
        <end position="935"/>
    </location>
</feature>
<dbReference type="InterPro" id="IPR001763">
    <property type="entry name" value="Rhodanese-like_dom"/>
</dbReference>
<evidence type="ECO:0000256" key="4">
    <source>
        <dbReference type="ARBA" id="ARBA00023034"/>
    </source>
</evidence>
<dbReference type="EMBL" id="CAKLBY020000058">
    <property type="protein sequence ID" value="CAK7921756.1"/>
    <property type="molecule type" value="Genomic_DNA"/>
</dbReference>
<sequence length="935" mass="102466">MASPPALERRQKQHESLRKIVLRRYIRRWASKSAQERKYVAENLEQLFYASSSLSSSSLTASPSAPRRITRRPNAQEIKTCVLSSVCPCFPPSCEALRAEMWQILLDVSKRSQLGAAAHEQHLERTLQRVGKLPRDALLCRECRDVATSMPGPMDAAARDKVQQELEVLLMWFLTTKSVAYVTGMARVVASFVGLQMPLPTVYDCFYQFCATFVPHFVVADTGSNATDSTASLSGGPLSSSRRSSNASGDETGTAGPLRAHERSSSVDSTSSIGEENIRRADDEETQTLNRERQQLVDQLLSYHAPHLAHCLNQWCGNEWSEVGKLFPADFLIGHLYQVVAPSAFVYVIDQYLLTGDSLFGLFIVTAAIIGRQDVLLSCESTEEVQTQIRATFDAKAFADEENVRYLCLLASRLRSKTPKTYMCSQREATVDMKCSSRQAIEIAFGSEAGVVAEKMQSMFRNRSTSTPSSGGLSAPSSSDRKSATETAVDMSQWAMKESRSIAGKIFWYHTKTGKTQWEHPAEKHDPPSAYFALPVSVKEVGAQLIGGSEKAGDHQQDLGSSNIRFFVVDCRGLRSSGDLKSGRIPVAYTLDPSVFDSPELLAKSMEAFDPMKSQVHVVLVGHGVGIPPELVSSEDVKTSIRDAVRLDVDCLNQAALFFQKRGFRFVSTLDGGYSSWHAFMRDRAGSSPQELLDHVTDQCVYCRYDTILRTGEDPLKKIPKQKKSRRKKTMPTMTSMPVNGGDGDASITSTSESTLSNSGSSDRSSARSGRRQLSLSRKSITSMRSKLAEVSIPKKWGWRRRSSGTVNNQNDSGSSSEAATAEDGGSDHGSITDDLEQKFDEATHEMLRAALEEPDYLDMNGADTDASRDAKFEGVFTIDYSDDEIEDKANEKGKGQVAHGRDSHGDTDASKDIEPEAIASSGATFGAGAVAATP</sequence>
<feature type="region of interest" description="Disordered" evidence="5">
    <location>
        <begin position="714"/>
        <end position="787"/>
    </location>
</feature>
<dbReference type="InterPro" id="IPR000195">
    <property type="entry name" value="Rab-GAP-TBC_dom"/>
</dbReference>
<evidence type="ECO:0000256" key="5">
    <source>
        <dbReference type="SAM" id="MobiDB-lite"/>
    </source>
</evidence>
<evidence type="ECO:0000256" key="2">
    <source>
        <dbReference type="ARBA" id="ARBA00014207"/>
    </source>
</evidence>
<dbReference type="AlphaFoldDB" id="A0AAV1TKN4"/>
<feature type="region of interest" description="Disordered" evidence="5">
    <location>
        <begin position="801"/>
        <end position="833"/>
    </location>
</feature>
<feature type="region of interest" description="Disordered" evidence="5">
    <location>
        <begin position="461"/>
        <end position="489"/>
    </location>
</feature>
<evidence type="ECO:0000259" key="7">
    <source>
        <dbReference type="PROSITE" id="PS50206"/>
    </source>
</evidence>
<feature type="domain" description="Rhodanese" evidence="7">
    <location>
        <begin position="562"/>
        <end position="686"/>
    </location>
</feature>
<dbReference type="CDD" id="cd00201">
    <property type="entry name" value="WW"/>
    <property type="match status" value="1"/>
</dbReference>
<evidence type="ECO:0000256" key="1">
    <source>
        <dbReference type="ARBA" id="ARBA00004601"/>
    </source>
</evidence>
<feature type="region of interest" description="Disordered" evidence="5">
    <location>
        <begin position="228"/>
        <end position="287"/>
    </location>
</feature>
<feature type="compositionally biased region" description="Basic and acidic residues" evidence="5">
    <location>
        <begin position="888"/>
        <end position="915"/>
    </location>
</feature>
<dbReference type="GO" id="GO:0005802">
    <property type="term" value="C:trans-Golgi network"/>
    <property type="evidence" value="ECO:0007669"/>
    <property type="project" value="TreeGrafter"/>
</dbReference>
<comment type="caution">
    <text evidence="8">The sequence shown here is derived from an EMBL/GenBank/DDBJ whole genome shotgun (WGS) entry which is preliminary data.</text>
</comment>
<dbReference type="Pfam" id="PF00566">
    <property type="entry name" value="RabGAP-TBC"/>
    <property type="match status" value="1"/>
</dbReference>
<name>A0AAV1TKN4_9STRA</name>
<feature type="compositionally biased region" description="Low complexity" evidence="5">
    <location>
        <begin position="918"/>
        <end position="935"/>
    </location>
</feature>
<feature type="domain" description="WW" evidence="6">
    <location>
        <begin position="494"/>
        <end position="523"/>
    </location>
</feature>
<keyword evidence="3" id="KW-0217">Developmental protein</keyword>
<dbReference type="PANTHER" id="PTHR13297">
    <property type="entry name" value="TBC1 DOMAIN FAMILY MEMBER 23-RELATED"/>
    <property type="match status" value="1"/>
</dbReference>
<comment type="subcellular location">
    <subcellularLocation>
        <location evidence="1">Golgi apparatus</location>
        <location evidence="1">trans-Golgi network</location>
    </subcellularLocation>
</comment>
<evidence type="ECO:0000259" key="6">
    <source>
        <dbReference type="PROSITE" id="PS50020"/>
    </source>
</evidence>
<dbReference type="PANTHER" id="PTHR13297:SF5">
    <property type="entry name" value="TBC1 DOMAIN FAMILY MEMBER 23"/>
    <property type="match status" value="1"/>
</dbReference>
<accession>A0AAV1TKN4</accession>
<dbReference type="GO" id="GO:0005829">
    <property type="term" value="C:cytosol"/>
    <property type="evidence" value="ECO:0007669"/>
    <property type="project" value="GOC"/>
</dbReference>
<dbReference type="PROSITE" id="PS50206">
    <property type="entry name" value="RHODANESE_3"/>
    <property type="match status" value="1"/>
</dbReference>
<dbReference type="InterPro" id="IPR039755">
    <property type="entry name" value="TBC1D23"/>
</dbReference>
<organism evidence="8 9">
    <name type="scientific">Peronospora matthiolae</name>
    <dbReference type="NCBI Taxonomy" id="2874970"/>
    <lineage>
        <taxon>Eukaryota</taxon>
        <taxon>Sar</taxon>
        <taxon>Stramenopiles</taxon>
        <taxon>Oomycota</taxon>
        <taxon>Peronosporomycetes</taxon>
        <taxon>Peronosporales</taxon>
        <taxon>Peronosporaceae</taxon>
        <taxon>Peronospora</taxon>
    </lineage>
</organism>
<keyword evidence="4" id="KW-0333">Golgi apparatus</keyword>
<feature type="compositionally biased region" description="Basic residues" evidence="5">
    <location>
        <begin position="718"/>
        <end position="730"/>
    </location>
</feature>
<feature type="compositionally biased region" description="Low complexity" evidence="5">
    <location>
        <begin position="747"/>
        <end position="768"/>
    </location>
</feature>
<evidence type="ECO:0000313" key="8">
    <source>
        <dbReference type="EMBL" id="CAK7921756.1"/>
    </source>
</evidence>
<dbReference type="Proteomes" id="UP001162060">
    <property type="component" value="Unassembled WGS sequence"/>
</dbReference>